<keyword evidence="2" id="KW-1185">Reference proteome</keyword>
<dbReference type="EMBL" id="BGPR01071922">
    <property type="protein sequence ID" value="GBO44975.1"/>
    <property type="molecule type" value="Genomic_DNA"/>
</dbReference>
<accession>A0A4Y2X5H1</accession>
<evidence type="ECO:0000313" key="1">
    <source>
        <dbReference type="EMBL" id="GBO44975.1"/>
    </source>
</evidence>
<proteinExistence type="predicted"/>
<protein>
    <submittedName>
        <fullName evidence="1">Uncharacterized protein</fullName>
    </submittedName>
</protein>
<dbReference type="OrthoDB" id="10044729at2759"/>
<comment type="caution">
    <text evidence="1">The sequence shown here is derived from an EMBL/GenBank/DDBJ whole genome shotgun (WGS) entry which is preliminary data.</text>
</comment>
<dbReference type="AlphaFoldDB" id="A0A4Y2X5H1"/>
<evidence type="ECO:0000313" key="2">
    <source>
        <dbReference type="Proteomes" id="UP000499080"/>
    </source>
</evidence>
<sequence>MWHKGLITKLISFKFSEYLTVIIRNFLTKRKFQVRVNQVLSSIGDIHAGTPQGSSLSPTLYNIFTADFPKNDNILNCLFGMTLPSFLKAATSNISSIPYNSNSMKSKNGAPFGLSLSTQRKLRPFSSGKDTLISHSSLLPSVKKFFPGTIKSNNLSSYWTTNSLFNNMHATIATNSMPKTIL</sequence>
<organism evidence="1 2">
    <name type="scientific">Araneus ventricosus</name>
    <name type="common">Orbweaver spider</name>
    <name type="synonym">Epeira ventricosa</name>
    <dbReference type="NCBI Taxonomy" id="182803"/>
    <lineage>
        <taxon>Eukaryota</taxon>
        <taxon>Metazoa</taxon>
        <taxon>Ecdysozoa</taxon>
        <taxon>Arthropoda</taxon>
        <taxon>Chelicerata</taxon>
        <taxon>Arachnida</taxon>
        <taxon>Araneae</taxon>
        <taxon>Araneomorphae</taxon>
        <taxon>Entelegynae</taxon>
        <taxon>Araneoidea</taxon>
        <taxon>Araneidae</taxon>
        <taxon>Araneus</taxon>
    </lineage>
</organism>
<reference evidence="1 2" key="1">
    <citation type="journal article" date="2019" name="Sci. Rep.">
        <title>Orb-weaving spider Araneus ventricosus genome elucidates the spidroin gene catalogue.</title>
        <authorList>
            <person name="Kono N."/>
            <person name="Nakamura H."/>
            <person name="Ohtoshi R."/>
            <person name="Moran D.A.P."/>
            <person name="Shinohara A."/>
            <person name="Yoshida Y."/>
            <person name="Fujiwara M."/>
            <person name="Mori M."/>
            <person name="Tomita M."/>
            <person name="Arakawa K."/>
        </authorList>
    </citation>
    <scope>NUCLEOTIDE SEQUENCE [LARGE SCALE GENOMIC DNA]</scope>
</reference>
<gene>
    <name evidence="1" type="ORF">AVEN_58141_1</name>
</gene>
<dbReference type="Proteomes" id="UP000499080">
    <property type="component" value="Unassembled WGS sequence"/>
</dbReference>
<name>A0A4Y2X5H1_ARAVE</name>